<proteinExistence type="predicted"/>
<sequence>MTPSEISLPDQEDSSLPELAEEMRAIVRYGLPVHPDRAGPHLLALPAVRARAGDLGDRASLARALEAALREELDRLNHELAPAARLLLGIDPSTAGARLTVRREAAARVAGYELHHFRKRIEPKIRDLLTGQLARAGDAARLIAPVLQPARGPLVLPADVFAWEAAEHQQALAALWGTVYLLRAELLGLAALVSMAADQPTLRAAADRSLWRHAQVLHAAASYRACYGHVLLHTAADLGPALGPAQIAASAGWTPELTPAQELLLAELADPEASLPDFTSALTAARGGSELTATWRQALTGHSLTGFGLEQEEQPA</sequence>
<accession>A0A840PD71</accession>
<protein>
    <submittedName>
        <fullName evidence="1">Uncharacterized protein</fullName>
    </submittedName>
</protein>
<name>A0A840PD71_9ACTN</name>
<evidence type="ECO:0000313" key="1">
    <source>
        <dbReference type="EMBL" id="MBB5137558.1"/>
    </source>
</evidence>
<dbReference type="Proteomes" id="UP000578449">
    <property type="component" value="Unassembled WGS sequence"/>
</dbReference>
<comment type="caution">
    <text evidence="1">The sequence shown here is derived from an EMBL/GenBank/DDBJ whole genome shotgun (WGS) entry which is preliminary data.</text>
</comment>
<organism evidence="1 2">
    <name type="scientific">Thermocatellispora tengchongensis</name>
    <dbReference type="NCBI Taxonomy" id="1073253"/>
    <lineage>
        <taxon>Bacteria</taxon>
        <taxon>Bacillati</taxon>
        <taxon>Actinomycetota</taxon>
        <taxon>Actinomycetes</taxon>
        <taxon>Streptosporangiales</taxon>
        <taxon>Streptosporangiaceae</taxon>
        <taxon>Thermocatellispora</taxon>
    </lineage>
</organism>
<dbReference type="EMBL" id="JACHGN010000019">
    <property type="protein sequence ID" value="MBB5137558.1"/>
    <property type="molecule type" value="Genomic_DNA"/>
</dbReference>
<dbReference type="RefSeq" id="WP_185054465.1">
    <property type="nucleotide sequence ID" value="NZ_BAABIX010000038.1"/>
</dbReference>
<dbReference type="AlphaFoldDB" id="A0A840PD71"/>
<keyword evidence="2" id="KW-1185">Reference proteome</keyword>
<reference evidence="1 2" key="1">
    <citation type="submission" date="2020-08" db="EMBL/GenBank/DDBJ databases">
        <title>Genomic Encyclopedia of Type Strains, Phase IV (KMG-IV): sequencing the most valuable type-strain genomes for metagenomic binning, comparative biology and taxonomic classification.</title>
        <authorList>
            <person name="Goeker M."/>
        </authorList>
    </citation>
    <scope>NUCLEOTIDE SEQUENCE [LARGE SCALE GENOMIC DNA]</scope>
    <source>
        <strain evidence="1 2">DSM 45615</strain>
    </source>
</reference>
<gene>
    <name evidence="1" type="ORF">HNP84_007310</name>
</gene>
<evidence type="ECO:0000313" key="2">
    <source>
        <dbReference type="Proteomes" id="UP000578449"/>
    </source>
</evidence>